<dbReference type="InterPro" id="IPR002075">
    <property type="entry name" value="NTF2_dom"/>
</dbReference>
<comment type="caution">
    <text evidence="5">The sequence shown here is derived from an EMBL/GenBank/DDBJ whole genome shotgun (WGS) entry which is preliminary data.</text>
</comment>
<dbReference type="EMBL" id="JMKJ01000059">
    <property type="protein sequence ID" value="KGG52600.1"/>
    <property type="molecule type" value="Genomic_DNA"/>
</dbReference>
<dbReference type="PANTHER" id="PTHR12993:SF11">
    <property type="entry name" value="N-ACETYLGLUCOSAMINYL-PHOSPHATIDYLINOSITOL DE-N-ACETYLASE"/>
    <property type="match status" value="1"/>
</dbReference>
<dbReference type="GO" id="GO:0000225">
    <property type="term" value="F:N-acetylglucosaminylphosphatidylinositol deacetylase activity"/>
    <property type="evidence" value="ECO:0007669"/>
    <property type="project" value="UniProtKB-EC"/>
</dbReference>
<dbReference type="SUPFAM" id="SSF102588">
    <property type="entry name" value="LmbE-like"/>
    <property type="match status" value="1"/>
</dbReference>
<dbReference type="InterPro" id="IPR032710">
    <property type="entry name" value="NTF2-like_dom_sf"/>
</dbReference>
<proteinExistence type="inferred from homology"/>
<keyword evidence="3" id="KW-0472">Membrane</keyword>
<comment type="similarity">
    <text evidence="1">Belongs to the PIGL family.</text>
</comment>
<dbReference type="EC" id="3.5.1.89" evidence="2"/>
<organism evidence="5 6">
    <name type="scientific">Mitosporidium daphniae</name>
    <dbReference type="NCBI Taxonomy" id="1485682"/>
    <lineage>
        <taxon>Eukaryota</taxon>
        <taxon>Fungi</taxon>
        <taxon>Fungi incertae sedis</taxon>
        <taxon>Microsporidia</taxon>
        <taxon>Mitosporidium</taxon>
    </lineage>
</organism>
<dbReference type="Pfam" id="PF02136">
    <property type="entry name" value="NTF2"/>
    <property type="match status" value="1"/>
</dbReference>
<dbReference type="GO" id="GO:0006506">
    <property type="term" value="P:GPI anchor biosynthetic process"/>
    <property type="evidence" value="ECO:0007669"/>
    <property type="project" value="UniProtKB-UniPathway"/>
</dbReference>
<dbReference type="OrthoDB" id="440160at2759"/>
<evidence type="ECO:0000256" key="2">
    <source>
        <dbReference type="ARBA" id="ARBA00012176"/>
    </source>
</evidence>
<accession>A0A098VUG9</accession>
<dbReference type="InterPro" id="IPR018222">
    <property type="entry name" value="Nuclear_transport_factor_2_euk"/>
</dbReference>
<keyword evidence="3" id="KW-0812">Transmembrane</keyword>
<feature type="transmembrane region" description="Helical" evidence="3">
    <location>
        <begin position="69"/>
        <end position="93"/>
    </location>
</feature>
<keyword evidence="6" id="KW-1185">Reference proteome</keyword>
<dbReference type="SUPFAM" id="SSF54427">
    <property type="entry name" value="NTF2-like"/>
    <property type="match status" value="1"/>
</dbReference>
<keyword evidence="3" id="KW-1133">Transmembrane helix</keyword>
<dbReference type="GO" id="GO:0005783">
    <property type="term" value="C:endoplasmic reticulum"/>
    <property type="evidence" value="ECO:0007669"/>
    <property type="project" value="TreeGrafter"/>
</dbReference>
<dbReference type="Gene3D" id="3.40.50.10320">
    <property type="entry name" value="LmbE-like"/>
    <property type="match status" value="1"/>
</dbReference>
<name>A0A098VUG9_9MICR</name>
<dbReference type="RefSeq" id="XP_013239036.1">
    <property type="nucleotide sequence ID" value="XM_013383582.1"/>
</dbReference>
<evidence type="ECO:0000313" key="5">
    <source>
        <dbReference type="EMBL" id="KGG52600.1"/>
    </source>
</evidence>
<reference evidence="5 6" key="1">
    <citation type="submission" date="2014-04" db="EMBL/GenBank/DDBJ databases">
        <title>A new species of microsporidia sheds light on the evolution of extreme parasitism.</title>
        <authorList>
            <person name="Haag K.L."/>
            <person name="James T.Y."/>
            <person name="Larsson R."/>
            <person name="Schaer T.M."/>
            <person name="Refardt D."/>
            <person name="Pombert J.-F."/>
            <person name="Ebert D."/>
        </authorList>
    </citation>
    <scope>NUCLEOTIDE SEQUENCE [LARGE SCALE GENOMIC DNA]</scope>
    <source>
        <strain evidence="5 6">UGP3</strain>
        <tissue evidence="5">Spores</tissue>
    </source>
</reference>
<dbReference type="VEuPathDB" id="MicrosporidiaDB:DI09_153p10"/>
<feature type="domain" description="NTF2" evidence="4">
    <location>
        <begin position="1"/>
        <end position="51"/>
    </location>
</feature>
<dbReference type="InterPro" id="IPR024078">
    <property type="entry name" value="LmbE-like_dom_sf"/>
</dbReference>
<dbReference type="UniPathway" id="UPA00196"/>
<dbReference type="Pfam" id="PF02585">
    <property type="entry name" value="PIG-L"/>
    <property type="match status" value="1"/>
</dbReference>
<gene>
    <name evidence="5" type="ORF">DI09_153p10</name>
</gene>
<dbReference type="Gene3D" id="3.10.450.50">
    <property type="match status" value="1"/>
</dbReference>
<dbReference type="AlphaFoldDB" id="A0A098VUG9"/>
<evidence type="ECO:0000256" key="1">
    <source>
        <dbReference type="ARBA" id="ARBA00006066"/>
    </source>
</evidence>
<dbReference type="InterPro" id="IPR003737">
    <property type="entry name" value="GlcNAc_PI_deacetylase-related"/>
</dbReference>
<dbReference type="GeneID" id="25258510"/>
<protein>
    <recommendedName>
        <fullName evidence="2">N-acetylglucosaminylphosphatidylinositol deacetylase</fullName>
        <ecNumber evidence="2">3.5.1.89</ecNumber>
    </recommendedName>
</protein>
<dbReference type="GO" id="GO:0016020">
    <property type="term" value="C:membrane"/>
    <property type="evidence" value="ECO:0007669"/>
    <property type="project" value="GOC"/>
</dbReference>
<dbReference type="Proteomes" id="UP000029725">
    <property type="component" value="Unassembled WGS sequence"/>
</dbReference>
<dbReference type="HOGENOM" id="CLU_034979_0_2_1"/>
<dbReference type="PANTHER" id="PTHR12993">
    <property type="entry name" value="N-ACETYLGLUCOSAMINYL-PHOSPHATIDYLINOSITOL DE-N-ACETYLASE-RELATED"/>
    <property type="match status" value="1"/>
</dbReference>
<evidence type="ECO:0000313" key="6">
    <source>
        <dbReference type="Proteomes" id="UP000029725"/>
    </source>
</evidence>
<evidence type="ECO:0000256" key="3">
    <source>
        <dbReference type="SAM" id="Phobius"/>
    </source>
</evidence>
<sequence>MDVQPSGNTLLICVTGRLFVDSEQQPQRYSQVFLLSQSGTNFYILNDVFRLNYASAYVLNSVYLRLNFWSIHILLMGLLVLMLAALILLVFCVKARNGIVDLWRDKSILLVIAHPDDEVLFFGPTLVRGSKIANFHILCLTSGDSAGIGWIRKRELVRSLEQLGITNTEKISIIDDPGSLPDGFTCAWDLEKAAKIIEEHIFKWNIEILISFDHMGVSGHPNHISSSQACGLVAVRTDNVPFYSLYSLNDFSFWPLNVVCKYSGMVYAVLKSFIIRDLVLLSPYEYLFTLVPSMQRHRSQMVWFRKLYIVFSCYMFCNIYHKIKVKE</sequence>
<evidence type="ECO:0000259" key="4">
    <source>
        <dbReference type="PROSITE" id="PS50177"/>
    </source>
</evidence>
<dbReference type="PROSITE" id="PS50177">
    <property type="entry name" value="NTF2_DOMAIN"/>
    <property type="match status" value="1"/>
</dbReference>